<dbReference type="AlphaFoldDB" id="F0ZIE4"/>
<dbReference type="GO" id="GO:0016787">
    <property type="term" value="F:hydrolase activity"/>
    <property type="evidence" value="ECO:0007669"/>
    <property type="project" value="UniProtKB-KW"/>
</dbReference>
<protein>
    <recommendedName>
        <fullName evidence="3 6">Queuosine 5'-phosphate N-glycosylase/hydrolase</fullName>
        <ecNumber evidence="6">3.2.2.-</ecNumber>
    </recommendedName>
    <alternativeName>
        <fullName evidence="4 6">Queuosine-nucleotide N-glycosylase/hydrolase</fullName>
    </alternativeName>
</protein>
<evidence type="ECO:0000256" key="4">
    <source>
        <dbReference type="ARBA" id="ARBA00035393"/>
    </source>
</evidence>
<dbReference type="RefSeq" id="XP_003287172.1">
    <property type="nucleotide sequence ID" value="XM_003287124.1"/>
</dbReference>
<dbReference type="PANTHER" id="PTHR21314:SF0">
    <property type="entry name" value="QUEUOSINE 5'-PHOSPHATE N-GLYCOSYLASE_HYDROLASE"/>
    <property type="match status" value="1"/>
</dbReference>
<comment type="catalytic activity">
    <reaction evidence="5 6">
        <text>queuosine 5'-phosphate + H2O = queuine + D-ribose 5-phosphate</text>
        <dbReference type="Rhea" id="RHEA:75387"/>
        <dbReference type="ChEBI" id="CHEBI:15377"/>
        <dbReference type="ChEBI" id="CHEBI:17433"/>
        <dbReference type="ChEBI" id="CHEBI:78346"/>
        <dbReference type="ChEBI" id="CHEBI:194371"/>
    </reaction>
    <physiologicalReaction direction="left-to-right" evidence="5 6">
        <dbReference type="Rhea" id="RHEA:75388"/>
    </physiologicalReaction>
</comment>
<evidence type="ECO:0000256" key="3">
    <source>
        <dbReference type="ARBA" id="ARBA00035306"/>
    </source>
</evidence>
<dbReference type="InParanoid" id="F0ZIE4"/>
<evidence type="ECO:0000313" key="8">
    <source>
        <dbReference type="Proteomes" id="UP000001064"/>
    </source>
</evidence>
<gene>
    <name evidence="7" type="ORF">DICPUDRAFT_47225</name>
</gene>
<comment type="similarity">
    <text evidence="2 6">Belongs to the QNG1 protein family.</text>
</comment>
<dbReference type="FunCoup" id="F0ZIE4">
    <property type="interactions" value="119"/>
</dbReference>
<dbReference type="KEGG" id="dpp:DICPUDRAFT_47225"/>
<comment type="function">
    <text evidence="6">Catalyzes the hydrolysis of queuosine 5'-phosphate, releasing the nucleobase queuine (q). Is required for salvage of queuine from exogenous queuosine (Q) that is imported and then converted to queuosine 5'-phosphate intracellularly.</text>
</comment>
<dbReference type="OrthoDB" id="416777at2759"/>
<dbReference type="OMA" id="FSFWSEE"/>
<dbReference type="EC" id="3.2.2.-" evidence="6"/>
<dbReference type="InterPro" id="IPR019438">
    <property type="entry name" value="Q_salvage"/>
</dbReference>
<evidence type="ECO:0000256" key="5">
    <source>
        <dbReference type="ARBA" id="ARBA00048204"/>
    </source>
</evidence>
<keyword evidence="1 6" id="KW-0378">Hydrolase</keyword>
<keyword evidence="8" id="KW-1185">Reference proteome</keyword>
<dbReference type="eggNOG" id="KOG2524">
    <property type="taxonomic scope" value="Eukaryota"/>
</dbReference>
<name>F0ZIE4_DICPU</name>
<evidence type="ECO:0000313" key="7">
    <source>
        <dbReference type="EMBL" id="EGC36294.1"/>
    </source>
</evidence>
<dbReference type="VEuPathDB" id="AmoebaDB:DICPUDRAFT_47225"/>
<organism evidence="7 8">
    <name type="scientific">Dictyostelium purpureum</name>
    <name type="common">Slime mold</name>
    <dbReference type="NCBI Taxonomy" id="5786"/>
    <lineage>
        <taxon>Eukaryota</taxon>
        <taxon>Amoebozoa</taxon>
        <taxon>Evosea</taxon>
        <taxon>Eumycetozoa</taxon>
        <taxon>Dictyostelia</taxon>
        <taxon>Dictyosteliales</taxon>
        <taxon>Dictyosteliaceae</taxon>
        <taxon>Dictyostelium</taxon>
    </lineage>
</organism>
<dbReference type="GO" id="GO:0006400">
    <property type="term" value="P:tRNA modification"/>
    <property type="evidence" value="ECO:0000318"/>
    <property type="project" value="GO_Central"/>
</dbReference>
<dbReference type="GeneID" id="10500892"/>
<dbReference type="Proteomes" id="UP000001064">
    <property type="component" value="Unassembled WGS sequence"/>
</dbReference>
<dbReference type="PANTHER" id="PTHR21314">
    <property type="entry name" value="QUEUOSINE 5'-PHOSPHATE N-GLYCOSYLASE_HYDROLASE-RELATED"/>
    <property type="match status" value="1"/>
</dbReference>
<sequence length="321" mass="37624">MDPLALIRETTAYVSSLSTHVKINEQELVRECEDFLEKHKIKPHKEIWADNWFHYCDIDIEHESSTFTDLTAKYILVLDTLNFCFWPEEGLEYEHLARGLKNVLIANPKAFDADQLAKVTTETLHNWFGRELPNISERVRLVREVGTVLLAHFNGSIKEMILAAKNKASVLVDLITSYFWGFRDSAVYRGKQVFFYKRAQIFVGDLWGAYQGRGLGKFDDIKQLTMFADYRVPQILESLKVIEYSPELKKMIEQKQEIPYGSEMELEIRAVTVHCVERMRDYFNKHHCELLALEIDWMLWGRGEAMLDKLPPHHRTLTIFY</sequence>
<dbReference type="EMBL" id="GL871031">
    <property type="protein sequence ID" value="EGC36294.1"/>
    <property type="molecule type" value="Genomic_DNA"/>
</dbReference>
<accession>F0ZIE4</accession>
<reference evidence="8" key="1">
    <citation type="journal article" date="2011" name="Genome Biol.">
        <title>Comparative genomics of the social amoebae Dictyostelium discoideum and Dictyostelium purpureum.</title>
        <authorList>
            <consortium name="US DOE Joint Genome Institute (JGI-PGF)"/>
            <person name="Sucgang R."/>
            <person name="Kuo A."/>
            <person name="Tian X."/>
            <person name="Salerno W."/>
            <person name="Parikh A."/>
            <person name="Feasley C.L."/>
            <person name="Dalin E."/>
            <person name="Tu H."/>
            <person name="Huang E."/>
            <person name="Barry K."/>
            <person name="Lindquist E."/>
            <person name="Shapiro H."/>
            <person name="Bruce D."/>
            <person name="Schmutz J."/>
            <person name="Salamov A."/>
            <person name="Fey P."/>
            <person name="Gaudet P."/>
            <person name="Anjard C."/>
            <person name="Babu M.M."/>
            <person name="Basu S."/>
            <person name="Bushmanova Y."/>
            <person name="van der Wel H."/>
            <person name="Katoh-Kurasawa M."/>
            <person name="Dinh C."/>
            <person name="Coutinho P.M."/>
            <person name="Saito T."/>
            <person name="Elias M."/>
            <person name="Schaap P."/>
            <person name="Kay R.R."/>
            <person name="Henrissat B."/>
            <person name="Eichinger L."/>
            <person name="Rivero F."/>
            <person name="Putnam N.H."/>
            <person name="West C.M."/>
            <person name="Loomis W.F."/>
            <person name="Chisholm R.L."/>
            <person name="Shaulsky G."/>
            <person name="Strassmann J.E."/>
            <person name="Queller D.C."/>
            <person name="Kuspa A."/>
            <person name="Grigoriev I.V."/>
        </authorList>
    </citation>
    <scope>NUCLEOTIDE SEQUENCE [LARGE SCALE GENOMIC DNA]</scope>
    <source>
        <strain evidence="8">QSDP1</strain>
    </source>
</reference>
<evidence type="ECO:0000256" key="6">
    <source>
        <dbReference type="RuleBase" id="RU365002"/>
    </source>
</evidence>
<evidence type="ECO:0000256" key="1">
    <source>
        <dbReference type="ARBA" id="ARBA00022801"/>
    </source>
</evidence>
<proteinExistence type="inferred from homology"/>
<evidence type="ECO:0000256" key="2">
    <source>
        <dbReference type="ARBA" id="ARBA00035119"/>
    </source>
</evidence>
<dbReference type="Pfam" id="PF10343">
    <property type="entry name" value="Q_salvage"/>
    <property type="match status" value="1"/>
</dbReference>